<protein>
    <recommendedName>
        <fullName evidence="1">DUF6760 domain-containing protein</fullName>
    </recommendedName>
</protein>
<name>A0A919FCA0_9ACTN</name>
<reference evidence="2" key="1">
    <citation type="journal article" date="2014" name="Int. J. Syst. Evol. Microbiol.">
        <title>Complete genome sequence of Corynebacterium casei LMG S-19264T (=DSM 44701T), isolated from a smear-ripened cheese.</title>
        <authorList>
            <consortium name="US DOE Joint Genome Institute (JGI-PGF)"/>
            <person name="Walter F."/>
            <person name="Albersmeier A."/>
            <person name="Kalinowski J."/>
            <person name="Ruckert C."/>
        </authorList>
    </citation>
    <scope>NUCLEOTIDE SEQUENCE</scope>
    <source>
        <strain evidence="2">JCM 4646</strain>
    </source>
</reference>
<keyword evidence="3" id="KW-1185">Reference proteome</keyword>
<dbReference type="RefSeq" id="WP_190209204.1">
    <property type="nucleotide sequence ID" value="NZ_BNBO01000002.1"/>
</dbReference>
<dbReference type="GeneID" id="95351172"/>
<dbReference type="Proteomes" id="UP000617734">
    <property type="component" value="Unassembled WGS sequence"/>
</dbReference>
<proteinExistence type="predicted"/>
<evidence type="ECO:0000313" key="3">
    <source>
        <dbReference type="Proteomes" id="UP000617734"/>
    </source>
</evidence>
<dbReference type="InterPro" id="IPR046648">
    <property type="entry name" value="DUF6760"/>
</dbReference>
<evidence type="ECO:0000313" key="2">
    <source>
        <dbReference type="EMBL" id="GHH60918.1"/>
    </source>
</evidence>
<dbReference type="Pfam" id="PF20546">
    <property type="entry name" value="DUF6760"/>
    <property type="match status" value="1"/>
</dbReference>
<organism evidence="2 3">
    <name type="scientific">Kitasatospora indigofera</name>
    <dbReference type="NCBI Taxonomy" id="67307"/>
    <lineage>
        <taxon>Bacteria</taxon>
        <taxon>Bacillati</taxon>
        <taxon>Actinomycetota</taxon>
        <taxon>Actinomycetes</taxon>
        <taxon>Kitasatosporales</taxon>
        <taxon>Streptomycetaceae</taxon>
        <taxon>Kitasatospora</taxon>
    </lineage>
</organism>
<evidence type="ECO:0000259" key="1">
    <source>
        <dbReference type="Pfam" id="PF20546"/>
    </source>
</evidence>
<feature type="domain" description="DUF6760" evidence="1">
    <location>
        <begin position="3"/>
        <end position="51"/>
    </location>
</feature>
<comment type="caution">
    <text evidence="2">The sequence shown here is derived from an EMBL/GenBank/DDBJ whole genome shotgun (WGS) entry which is preliminary data.</text>
</comment>
<reference evidence="2" key="2">
    <citation type="submission" date="2020-09" db="EMBL/GenBank/DDBJ databases">
        <authorList>
            <person name="Sun Q."/>
            <person name="Ohkuma M."/>
        </authorList>
    </citation>
    <scope>NUCLEOTIDE SEQUENCE</scope>
    <source>
        <strain evidence="2">JCM 4646</strain>
    </source>
</reference>
<accession>A0A919FCA0</accession>
<gene>
    <name evidence="2" type="ORF">GCM10018781_06430</name>
</gene>
<sequence length="51" mass="6304">MTYATDRLYEEIAYIAYHFHWEQDRLLDLTHPDRIRWVQEIARINARINEG</sequence>
<dbReference type="AlphaFoldDB" id="A0A919FCA0"/>
<dbReference type="EMBL" id="BNBO01000002">
    <property type="protein sequence ID" value="GHH60918.1"/>
    <property type="molecule type" value="Genomic_DNA"/>
</dbReference>